<feature type="compositionally biased region" description="Acidic residues" evidence="1">
    <location>
        <begin position="91"/>
        <end position="107"/>
    </location>
</feature>
<reference evidence="4 5" key="1">
    <citation type="submission" date="2019-08" db="EMBL/GenBank/DDBJ databases">
        <title>Parahaliea maris sp. nov., isolated from the surface seawater.</title>
        <authorList>
            <person name="Liu Y."/>
        </authorList>
    </citation>
    <scope>NUCLEOTIDE SEQUENCE [LARGE SCALE GENOMIC DNA]</scope>
    <source>
        <strain evidence="4 5">HSLHS9</strain>
    </source>
</reference>
<evidence type="ECO:0000256" key="2">
    <source>
        <dbReference type="SAM" id="Phobius"/>
    </source>
</evidence>
<dbReference type="AlphaFoldDB" id="A0A5C9A2C7"/>
<organism evidence="4 5">
    <name type="scientific">Parahaliea maris</name>
    <dbReference type="NCBI Taxonomy" id="2716870"/>
    <lineage>
        <taxon>Bacteria</taxon>
        <taxon>Pseudomonadati</taxon>
        <taxon>Pseudomonadota</taxon>
        <taxon>Gammaproteobacteria</taxon>
        <taxon>Cellvibrionales</taxon>
        <taxon>Halieaceae</taxon>
        <taxon>Parahaliea</taxon>
    </lineage>
</organism>
<protein>
    <recommendedName>
        <fullName evidence="3">SPOR domain-containing protein</fullName>
    </recommendedName>
</protein>
<sequence length="345" mass="37475">MSDNSDNPFSPSRRQNTTSQPESGGSLSELVPEDESDEYQLDYRADDFDYDPDEILDDEEEPGGWADPTAGLSARRDPPADDGSAASAPPAEEDLFDDDDIDDDGYDAEAQGLFDEDEDTSADRDWDDYEEDEEERGFPGNWPLGLIGAGVVALVLLAVGGFGVLQERASLREEIRDLRSQLAVTVDPEQLSQERSTQRELVERNEALSASLETLRLENRQLTDTVAGLERQLEAQRAAAEQAAQNSSPKPSTPAPKPVTSAPATGNTPAGDWFVNFGSYRQRELADTWAGRLQPAAGKVAVQAAPGGDLYRVRIVSLPDKATAQAVASALQSQYDLPELWVGED</sequence>
<comment type="caution">
    <text evidence="4">The sequence shown here is derived from an EMBL/GenBank/DDBJ whole genome shotgun (WGS) entry which is preliminary data.</text>
</comment>
<keyword evidence="2" id="KW-1133">Transmembrane helix</keyword>
<evidence type="ECO:0000259" key="3">
    <source>
        <dbReference type="PROSITE" id="PS51724"/>
    </source>
</evidence>
<feature type="compositionally biased region" description="Low complexity" evidence="1">
    <location>
        <begin position="235"/>
        <end position="250"/>
    </location>
</feature>
<proteinExistence type="predicted"/>
<keyword evidence="2" id="KW-0812">Transmembrane</keyword>
<feature type="region of interest" description="Disordered" evidence="1">
    <location>
        <begin position="234"/>
        <end position="271"/>
    </location>
</feature>
<dbReference type="Proteomes" id="UP000321039">
    <property type="component" value="Unassembled WGS sequence"/>
</dbReference>
<feature type="transmembrane region" description="Helical" evidence="2">
    <location>
        <begin position="142"/>
        <end position="165"/>
    </location>
</feature>
<dbReference type="RefSeq" id="WP_148068110.1">
    <property type="nucleotide sequence ID" value="NZ_VRZA01000003.1"/>
</dbReference>
<dbReference type="EMBL" id="VRZA01000003">
    <property type="protein sequence ID" value="TXS93767.1"/>
    <property type="molecule type" value="Genomic_DNA"/>
</dbReference>
<evidence type="ECO:0000256" key="1">
    <source>
        <dbReference type="SAM" id="MobiDB-lite"/>
    </source>
</evidence>
<keyword evidence="5" id="KW-1185">Reference proteome</keyword>
<dbReference type="Pfam" id="PF05036">
    <property type="entry name" value="SPOR"/>
    <property type="match status" value="1"/>
</dbReference>
<dbReference type="InterPro" id="IPR007730">
    <property type="entry name" value="SPOR-like_dom"/>
</dbReference>
<feature type="compositionally biased region" description="Polar residues" evidence="1">
    <location>
        <begin position="1"/>
        <end position="26"/>
    </location>
</feature>
<evidence type="ECO:0000313" key="5">
    <source>
        <dbReference type="Proteomes" id="UP000321039"/>
    </source>
</evidence>
<feature type="compositionally biased region" description="Acidic residues" evidence="1">
    <location>
        <begin position="31"/>
        <end position="40"/>
    </location>
</feature>
<evidence type="ECO:0000313" key="4">
    <source>
        <dbReference type="EMBL" id="TXS93767.1"/>
    </source>
</evidence>
<keyword evidence="2" id="KW-0472">Membrane</keyword>
<gene>
    <name evidence="4" type="ORF">FV139_09005</name>
</gene>
<feature type="compositionally biased region" description="Acidic residues" evidence="1">
    <location>
        <begin position="48"/>
        <end position="62"/>
    </location>
</feature>
<dbReference type="InterPro" id="IPR036680">
    <property type="entry name" value="SPOR-like_sf"/>
</dbReference>
<dbReference type="PROSITE" id="PS51724">
    <property type="entry name" value="SPOR"/>
    <property type="match status" value="1"/>
</dbReference>
<accession>A0A5C9A2C7</accession>
<feature type="compositionally biased region" description="Low complexity" evidence="1">
    <location>
        <begin position="81"/>
        <end position="90"/>
    </location>
</feature>
<feature type="domain" description="SPOR" evidence="3">
    <location>
        <begin position="267"/>
        <end position="344"/>
    </location>
</feature>
<dbReference type="GO" id="GO:0042834">
    <property type="term" value="F:peptidoglycan binding"/>
    <property type="evidence" value="ECO:0007669"/>
    <property type="project" value="InterPro"/>
</dbReference>
<name>A0A5C9A2C7_9GAMM</name>
<dbReference type="Gene3D" id="3.30.70.1070">
    <property type="entry name" value="Sporulation related repeat"/>
    <property type="match status" value="1"/>
</dbReference>
<dbReference type="SUPFAM" id="SSF110997">
    <property type="entry name" value="Sporulation related repeat"/>
    <property type="match status" value="1"/>
</dbReference>
<feature type="compositionally biased region" description="Acidic residues" evidence="1">
    <location>
        <begin position="114"/>
        <end position="135"/>
    </location>
</feature>
<feature type="region of interest" description="Disordered" evidence="1">
    <location>
        <begin position="1"/>
        <end position="137"/>
    </location>
</feature>